<keyword evidence="3" id="KW-0539">Nucleus</keyword>
<evidence type="ECO:0000256" key="3">
    <source>
        <dbReference type="ARBA" id="ARBA00023242"/>
    </source>
</evidence>
<dbReference type="SUPFAM" id="SSF101478">
    <property type="entry name" value="ADP-ribosylglycohydrolase"/>
    <property type="match status" value="1"/>
</dbReference>
<dbReference type="InterPro" id="IPR005502">
    <property type="entry name" value="Ribosyl_crysJ1"/>
</dbReference>
<dbReference type="GO" id="GO:0005634">
    <property type="term" value="C:nucleus"/>
    <property type="evidence" value="ECO:0007669"/>
    <property type="project" value="UniProtKB-SubCell"/>
</dbReference>
<gene>
    <name evidence="4" type="ORF">EVOR1521_LOCUS23078</name>
</gene>
<keyword evidence="2" id="KW-0804">Transcription</keyword>
<keyword evidence="5" id="KW-1185">Reference proteome</keyword>
<dbReference type="PANTHER" id="PTHR15052:SF2">
    <property type="entry name" value="GENERAL TRANSCRIPTION FACTOR 3C POLYPEPTIDE 2"/>
    <property type="match status" value="1"/>
</dbReference>
<dbReference type="Gene3D" id="2.130.10.10">
    <property type="entry name" value="YVTN repeat-like/Quinoprotein amine dehydrogenase"/>
    <property type="match status" value="1"/>
</dbReference>
<dbReference type="Gene3D" id="1.10.4080.10">
    <property type="entry name" value="ADP-ribosylation/Crystallin J1"/>
    <property type="match status" value="1"/>
</dbReference>
<dbReference type="InterPro" id="IPR036705">
    <property type="entry name" value="Ribosyl_crysJ1_sf"/>
</dbReference>
<evidence type="ECO:0000313" key="4">
    <source>
        <dbReference type="EMBL" id="CAJ1399567.1"/>
    </source>
</evidence>
<dbReference type="PANTHER" id="PTHR15052">
    <property type="entry name" value="RNA POLYMERASE III TRANSCRIPTION INITIATION FACTOR COMPLEX SUBUNIT"/>
    <property type="match status" value="1"/>
</dbReference>
<dbReference type="AlphaFoldDB" id="A0AA36J5N7"/>
<evidence type="ECO:0000256" key="2">
    <source>
        <dbReference type="ARBA" id="ARBA00023163"/>
    </source>
</evidence>
<comment type="subcellular location">
    <subcellularLocation>
        <location evidence="1">Nucleus</location>
    </subcellularLocation>
</comment>
<dbReference type="Proteomes" id="UP001178507">
    <property type="component" value="Unassembled WGS sequence"/>
</dbReference>
<comment type="caution">
    <text evidence="4">The sequence shown here is derived from an EMBL/GenBank/DDBJ whole genome shotgun (WGS) entry which is preliminary data.</text>
</comment>
<sequence length="978" mass="107027">MAANSTAKAKVRPRRLHAKTCVKKAKAKAKAMPRQRRYVPKPAPAANLTPQAVMLPQLAPCDVLLEYKQFHVKNAELEVLLPRNLRPCPLKLGTHKMELPLGAASAAAKVDGGMLAALNAGCCVSHAAWAPNDPVLALGVLSRTHPSLAAEGPVPGTASLQLWRVDFSQKEAAHLRMGIVHEGAGARSLQWLPSKNTKERLGLLLAMLSNGDLRIYSLPLAAFQPRALSRVQLFARFVPAWVAQKAPQGAQPAAIWQQRHLQCAAARASSKDPKGCVLAAGTERCVVLLWRMAPKGQIQTSPSEVLRPCLQEMDMVTCLAFCPGPGEILAAGLSSGYVILWDLNVPAAPLRCFIPGSRGPMLNLTWADTMTLLIPPEAYLLDLRDARMAQFRCDRTKGLHRCLDVGIHSEGFVSVWNDGVVNLKPQPFFARTRAGRAADSNVQSWIVGGVDVNDAPFPDAVPLSVKEEGERQEYLARVYTQYQHNIVSHFRVWEKHARCFLEIGPSRKREGTGMPLTCALWWLIPAPVAATAWQLAASPAWCAWPRAKKVIAESAGLRAMQREGFFLCQEPPLKLRAGEATGGSRDGDGAVSVQVVCKAQNEEGYQRRGDKERERVAESMREQVDLSHRINHVLLLMKYYSSSENVQDCEVADFKRWPTTKKEAGGEIPAMARRLLSRVLAPSGQDVQRLFSRLNIAQQVNLLGLLGTAIGDAVGLPFELYMHAKNRRQYDDKQNNGDPSESFWRDVLPFLTQRLARAEGTPFGRSFSDDTVCTDLKMQALARATSSKGKVEEEPLFQAMLQEYLAWANNAGGHLFQGFGGFTKDLLKPSRGNRLGQLTALWIPDSGYHPTEEYINFAQEHFSGRYPGGKPSWGNGAVMSMTPQVLCELAGGGAAARVLSASHQEESAILAADLLSDVLRGIHSVKIKSSKDLAAAVVKPLKQLELRTEEPGELDSFGSLTGALKRSCFYGVSFVQVG</sequence>
<organism evidence="4 5">
    <name type="scientific">Effrenium voratum</name>
    <dbReference type="NCBI Taxonomy" id="2562239"/>
    <lineage>
        <taxon>Eukaryota</taxon>
        <taxon>Sar</taxon>
        <taxon>Alveolata</taxon>
        <taxon>Dinophyceae</taxon>
        <taxon>Suessiales</taxon>
        <taxon>Symbiodiniaceae</taxon>
        <taxon>Effrenium</taxon>
    </lineage>
</organism>
<name>A0AA36J5N7_9DINO</name>
<accession>A0AA36J5N7</accession>
<dbReference type="InterPro" id="IPR015943">
    <property type="entry name" value="WD40/YVTN_repeat-like_dom_sf"/>
</dbReference>
<evidence type="ECO:0000256" key="1">
    <source>
        <dbReference type="ARBA" id="ARBA00004123"/>
    </source>
</evidence>
<dbReference type="GO" id="GO:0000127">
    <property type="term" value="C:transcription factor TFIIIC complex"/>
    <property type="evidence" value="ECO:0007669"/>
    <property type="project" value="TreeGrafter"/>
</dbReference>
<proteinExistence type="predicted"/>
<evidence type="ECO:0000313" key="5">
    <source>
        <dbReference type="Proteomes" id="UP001178507"/>
    </source>
</evidence>
<dbReference type="SUPFAM" id="SSF50978">
    <property type="entry name" value="WD40 repeat-like"/>
    <property type="match status" value="1"/>
</dbReference>
<protein>
    <submittedName>
        <fullName evidence="4">Uncharacterized protein</fullName>
    </submittedName>
</protein>
<dbReference type="GO" id="GO:0006383">
    <property type="term" value="P:transcription by RNA polymerase III"/>
    <property type="evidence" value="ECO:0007669"/>
    <property type="project" value="TreeGrafter"/>
</dbReference>
<dbReference type="EMBL" id="CAUJNA010003340">
    <property type="protein sequence ID" value="CAJ1399567.1"/>
    <property type="molecule type" value="Genomic_DNA"/>
</dbReference>
<dbReference type="Pfam" id="PF03747">
    <property type="entry name" value="ADP_ribosyl_GH"/>
    <property type="match status" value="1"/>
</dbReference>
<dbReference type="InterPro" id="IPR052416">
    <property type="entry name" value="GTF3C_component"/>
</dbReference>
<dbReference type="InterPro" id="IPR036322">
    <property type="entry name" value="WD40_repeat_dom_sf"/>
</dbReference>
<reference evidence="4" key="1">
    <citation type="submission" date="2023-08" db="EMBL/GenBank/DDBJ databases">
        <authorList>
            <person name="Chen Y."/>
            <person name="Shah S."/>
            <person name="Dougan E. K."/>
            <person name="Thang M."/>
            <person name="Chan C."/>
        </authorList>
    </citation>
    <scope>NUCLEOTIDE SEQUENCE</scope>
</reference>